<feature type="signal peptide" evidence="2">
    <location>
        <begin position="1"/>
        <end position="24"/>
    </location>
</feature>
<dbReference type="PROSITE" id="PS51257">
    <property type="entry name" value="PROKAR_LIPOPROTEIN"/>
    <property type="match status" value="1"/>
</dbReference>
<dbReference type="OrthoDB" id="128043at2"/>
<evidence type="ECO:0000313" key="3">
    <source>
        <dbReference type="EMBL" id="PWN01558.1"/>
    </source>
</evidence>
<reference evidence="3 4" key="1">
    <citation type="submission" date="2018-05" db="EMBL/GenBank/DDBJ databases">
        <title>Nocardioides silvaticus genome.</title>
        <authorList>
            <person name="Li C."/>
            <person name="Wang G."/>
        </authorList>
    </citation>
    <scope>NUCLEOTIDE SEQUENCE [LARGE SCALE GENOMIC DNA]</scope>
    <source>
        <strain evidence="3 4">CCTCC AB 2018079</strain>
    </source>
</reference>
<evidence type="ECO:0000256" key="2">
    <source>
        <dbReference type="SAM" id="SignalP"/>
    </source>
</evidence>
<dbReference type="AlphaFoldDB" id="A0A316TCQ7"/>
<dbReference type="Proteomes" id="UP000245507">
    <property type="component" value="Unassembled WGS sequence"/>
</dbReference>
<evidence type="ECO:0008006" key="5">
    <source>
        <dbReference type="Google" id="ProtNLM"/>
    </source>
</evidence>
<sequence length="300" mass="31514">MSFLPARRLLALLAAGALSLSAAACGGDEPAAEPDPDRIVLNPPSDGAGHTHAPGESDAASIGDGTTASAGGYRLSDVRLPRGTDGPGDLSFRILDRDGQPVTDLTEVQTKLVHLYVVRTDLGVYRHVHPSLTGDSTWTVPVDLDGPGDYRVLADFQPAGADRPVVLGETVAVPGRWRPTVATASDQSDDGIVRVAVDGPVEAGEDGRLHLVVTTVDGEPVTLGSYLGTSAHVSGFRVADRPADQVFVHVHPYGAPEVTDDGTRLTFHTTFERPGDYHLFVQVRVDGLLHTVPVTATVTS</sequence>
<dbReference type="EMBL" id="QGDD01000009">
    <property type="protein sequence ID" value="PWN01558.1"/>
    <property type="molecule type" value="Genomic_DNA"/>
</dbReference>
<accession>A0A316TCQ7</accession>
<proteinExistence type="predicted"/>
<keyword evidence="2" id="KW-0732">Signal</keyword>
<evidence type="ECO:0000256" key="1">
    <source>
        <dbReference type="SAM" id="MobiDB-lite"/>
    </source>
</evidence>
<organism evidence="3 4">
    <name type="scientific">Nocardioides silvaticus</name>
    <dbReference type="NCBI Taxonomy" id="2201891"/>
    <lineage>
        <taxon>Bacteria</taxon>
        <taxon>Bacillati</taxon>
        <taxon>Actinomycetota</taxon>
        <taxon>Actinomycetes</taxon>
        <taxon>Propionibacteriales</taxon>
        <taxon>Nocardioidaceae</taxon>
        <taxon>Nocardioides</taxon>
    </lineage>
</organism>
<name>A0A316TCQ7_9ACTN</name>
<comment type="caution">
    <text evidence="3">The sequence shown here is derived from an EMBL/GenBank/DDBJ whole genome shotgun (WGS) entry which is preliminary data.</text>
</comment>
<feature type="chain" id="PRO_5039391025" description="Heavy metal-binding domain-containing protein" evidence="2">
    <location>
        <begin position="25"/>
        <end position="300"/>
    </location>
</feature>
<feature type="region of interest" description="Disordered" evidence="1">
    <location>
        <begin position="27"/>
        <end position="66"/>
    </location>
</feature>
<protein>
    <recommendedName>
        <fullName evidence="5">Heavy metal-binding domain-containing protein</fullName>
    </recommendedName>
</protein>
<dbReference type="RefSeq" id="WP_109696539.1">
    <property type="nucleotide sequence ID" value="NZ_QGDD01000009.1"/>
</dbReference>
<gene>
    <name evidence="3" type="ORF">DJ010_18640</name>
</gene>
<keyword evidence="4" id="KW-1185">Reference proteome</keyword>
<evidence type="ECO:0000313" key="4">
    <source>
        <dbReference type="Proteomes" id="UP000245507"/>
    </source>
</evidence>